<dbReference type="STRING" id="445709.ABW99_14480"/>
<keyword evidence="3" id="KW-1185">Reference proteome</keyword>
<proteinExistence type="predicted"/>
<dbReference type="Proteomes" id="UP000036700">
    <property type="component" value="Chromosome"/>
</dbReference>
<dbReference type="PATRIC" id="fig|445709.3.peg.3068"/>
<protein>
    <submittedName>
        <fullName evidence="2">Cytochrome C oxidase subunit I</fullName>
    </submittedName>
</protein>
<organism evidence="2 3">
    <name type="scientific">Pandoraea thiooxydans</name>
    <dbReference type="NCBI Taxonomy" id="445709"/>
    <lineage>
        <taxon>Bacteria</taxon>
        <taxon>Pseudomonadati</taxon>
        <taxon>Pseudomonadota</taxon>
        <taxon>Betaproteobacteria</taxon>
        <taxon>Burkholderiales</taxon>
        <taxon>Burkholderiaceae</taxon>
        <taxon>Pandoraea</taxon>
    </lineage>
</organism>
<sequence length="215" mass="23813">MKASDSGETELTMHSTARISAARRRCRARLTIIAIFVVCAAPIVAAFFAYFVVKPHGGQTNYGELIAPQRPIPADLQVLDEAGRPIALAAFKGKWLMVSADSGTCDKACVTKLYYMRQIRTLQGEQRARVLPVWLVTDDAPIQPKIRTAYAQTRMLRADPAALRAWLPASADTSLRDHIYLVDPVGHLMMIFPKNPDPVKINQDLVKLLKWSSVG</sequence>
<dbReference type="InterPro" id="IPR036249">
    <property type="entry name" value="Thioredoxin-like_sf"/>
</dbReference>
<reference evidence="3" key="1">
    <citation type="submission" date="2015-06" db="EMBL/GenBank/DDBJ databases">
        <authorList>
            <person name="Lim Y.L."/>
            <person name="Ee R."/>
            <person name="Yong D."/>
            <person name="How K.Y."/>
            <person name="Yin W.F."/>
            <person name="Chan K.G."/>
        </authorList>
    </citation>
    <scope>NUCLEOTIDE SEQUENCE [LARGE SCALE GENOMIC DNA]</scope>
    <source>
        <strain evidence="3">DSM 25325</strain>
    </source>
</reference>
<evidence type="ECO:0000313" key="2">
    <source>
        <dbReference type="EMBL" id="AKJ69236.1"/>
    </source>
</evidence>
<keyword evidence="1" id="KW-0812">Transmembrane</keyword>
<feature type="transmembrane region" description="Helical" evidence="1">
    <location>
        <begin position="30"/>
        <end position="53"/>
    </location>
</feature>
<dbReference type="KEGG" id="ptx:ABW99_14480"/>
<keyword evidence="1" id="KW-1133">Transmembrane helix</keyword>
<dbReference type="SUPFAM" id="SSF52833">
    <property type="entry name" value="Thioredoxin-like"/>
    <property type="match status" value="1"/>
</dbReference>
<evidence type="ECO:0000256" key="1">
    <source>
        <dbReference type="SAM" id="Phobius"/>
    </source>
</evidence>
<dbReference type="EMBL" id="CP011568">
    <property type="protein sequence ID" value="AKJ69236.1"/>
    <property type="molecule type" value="Genomic_DNA"/>
</dbReference>
<dbReference type="Gene3D" id="3.40.30.10">
    <property type="entry name" value="Glutaredoxin"/>
    <property type="match status" value="1"/>
</dbReference>
<evidence type="ECO:0000313" key="3">
    <source>
        <dbReference type="Proteomes" id="UP000036700"/>
    </source>
</evidence>
<keyword evidence="1" id="KW-0472">Membrane</keyword>
<gene>
    <name evidence="2" type="ORF">ABW99_14480</name>
</gene>
<accession>A0A0G3EWU2</accession>
<name>A0A0G3EWU2_9BURK</name>
<dbReference type="AlphaFoldDB" id="A0A0G3EWU2"/>
<dbReference type="RefSeq" id="WP_047215133.1">
    <property type="nucleotide sequence ID" value="NZ_CP011568.3"/>
</dbReference>